<name>L5MHR6_MYODS</name>
<gene>
    <name evidence="2" type="ORF">MDA_GLEAN10013285</name>
</gene>
<dbReference type="Proteomes" id="UP000010556">
    <property type="component" value="Unassembled WGS sequence"/>
</dbReference>
<organism evidence="2 3">
    <name type="scientific">Myotis davidii</name>
    <name type="common">David's myotis</name>
    <dbReference type="NCBI Taxonomy" id="225400"/>
    <lineage>
        <taxon>Eukaryota</taxon>
        <taxon>Metazoa</taxon>
        <taxon>Chordata</taxon>
        <taxon>Craniata</taxon>
        <taxon>Vertebrata</taxon>
        <taxon>Euteleostomi</taxon>
        <taxon>Mammalia</taxon>
        <taxon>Eutheria</taxon>
        <taxon>Laurasiatheria</taxon>
        <taxon>Chiroptera</taxon>
        <taxon>Yangochiroptera</taxon>
        <taxon>Vespertilionidae</taxon>
        <taxon>Myotis</taxon>
    </lineage>
</organism>
<dbReference type="AlphaFoldDB" id="L5MHR6"/>
<accession>L5MHR6</accession>
<proteinExistence type="predicted"/>
<dbReference type="EMBL" id="KB099299">
    <property type="protein sequence ID" value="ELK38179.1"/>
    <property type="molecule type" value="Genomic_DNA"/>
</dbReference>
<evidence type="ECO:0000256" key="1">
    <source>
        <dbReference type="SAM" id="MobiDB-lite"/>
    </source>
</evidence>
<sequence length="61" mass="6583">MVEGPPHQDRKEFGALFAVNEDAEKVSGVRSAMIRAMSSEVQAGGDGEAPVDEEPTWKPLQ</sequence>
<keyword evidence="3" id="KW-1185">Reference proteome</keyword>
<evidence type="ECO:0000313" key="2">
    <source>
        <dbReference type="EMBL" id="ELK38179.1"/>
    </source>
</evidence>
<protein>
    <submittedName>
        <fullName evidence="2">Uncharacterized protein</fullName>
    </submittedName>
</protein>
<reference evidence="3" key="1">
    <citation type="journal article" date="2013" name="Science">
        <title>Comparative analysis of bat genomes provides insight into the evolution of flight and immunity.</title>
        <authorList>
            <person name="Zhang G."/>
            <person name="Cowled C."/>
            <person name="Shi Z."/>
            <person name="Huang Z."/>
            <person name="Bishop-Lilly K.A."/>
            <person name="Fang X."/>
            <person name="Wynne J.W."/>
            <person name="Xiong Z."/>
            <person name="Baker M.L."/>
            <person name="Zhao W."/>
            <person name="Tachedjian M."/>
            <person name="Zhu Y."/>
            <person name="Zhou P."/>
            <person name="Jiang X."/>
            <person name="Ng J."/>
            <person name="Yang L."/>
            <person name="Wu L."/>
            <person name="Xiao J."/>
            <person name="Feng Y."/>
            <person name="Chen Y."/>
            <person name="Sun X."/>
            <person name="Zhang Y."/>
            <person name="Marsh G.A."/>
            <person name="Crameri G."/>
            <person name="Broder C.C."/>
            <person name="Frey K.G."/>
            <person name="Wang L.F."/>
            <person name="Wang J."/>
        </authorList>
    </citation>
    <scope>NUCLEOTIDE SEQUENCE [LARGE SCALE GENOMIC DNA]</scope>
</reference>
<evidence type="ECO:0000313" key="3">
    <source>
        <dbReference type="Proteomes" id="UP000010556"/>
    </source>
</evidence>
<feature type="region of interest" description="Disordered" evidence="1">
    <location>
        <begin position="39"/>
        <end position="61"/>
    </location>
</feature>